<feature type="region of interest" description="Disordered" evidence="1">
    <location>
        <begin position="61"/>
        <end position="100"/>
    </location>
</feature>
<reference evidence="2" key="1">
    <citation type="submission" date="2023-10" db="EMBL/GenBank/DDBJ databases">
        <authorList>
            <person name="Chen Y."/>
            <person name="Shah S."/>
            <person name="Dougan E. K."/>
            <person name="Thang M."/>
            <person name="Chan C."/>
        </authorList>
    </citation>
    <scope>NUCLEOTIDE SEQUENCE [LARGE SCALE GENOMIC DNA]</scope>
</reference>
<feature type="compositionally biased region" description="Low complexity" evidence="1">
    <location>
        <begin position="406"/>
        <end position="418"/>
    </location>
</feature>
<feature type="region of interest" description="Disordered" evidence="1">
    <location>
        <begin position="113"/>
        <end position="135"/>
    </location>
</feature>
<dbReference type="EMBL" id="CAUYUJ010014965">
    <property type="protein sequence ID" value="CAK0848303.1"/>
    <property type="molecule type" value="Genomic_DNA"/>
</dbReference>
<feature type="region of interest" description="Disordered" evidence="1">
    <location>
        <begin position="356"/>
        <end position="390"/>
    </location>
</feature>
<evidence type="ECO:0000313" key="2">
    <source>
        <dbReference type="EMBL" id="CAK0848303.1"/>
    </source>
</evidence>
<feature type="compositionally biased region" description="Low complexity" evidence="1">
    <location>
        <begin position="61"/>
        <end position="77"/>
    </location>
</feature>
<feature type="region of interest" description="Disordered" evidence="1">
    <location>
        <begin position="226"/>
        <end position="343"/>
    </location>
</feature>
<evidence type="ECO:0000256" key="1">
    <source>
        <dbReference type="SAM" id="MobiDB-lite"/>
    </source>
</evidence>
<comment type="caution">
    <text evidence="2">The sequence shown here is derived from an EMBL/GenBank/DDBJ whole genome shotgun (WGS) entry which is preliminary data.</text>
</comment>
<keyword evidence="3" id="KW-1185">Reference proteome</keyword>
<accession>A0ABN9TQB9</accession>
<feature type="region of interest" description="Disordered" evidence="1">
    <location>
        <begin position="406"/>
        <end position="457"/>
    </location>
</feature>
<proteinExistence type="predicted"/>
<feature type="compositionally biased region" description="Low complexity" evidence="1">
    <location>
        <begin position="1"/>
        <end position="20"/>
    </location>
</feature>
<feature type="region of interest" description="Disordered" evidence="1">
    <location>
        <begin position="1"/>
        <end position="21"/>
    </location>
</feature>
<organism evidence="2 3">
    <name type="scientific">Prorocentrum cordatum</name>
    <dbReference type="NCBI Taxonomy" id="2364126"/>
    <lineage>
        <taxon>Eukaryota</taxon>
        <taxon>Sar</taxon>
        <taxon>Alveolata</taxon>
        <taxon>Dinophyceae</taxon>
        <taxon>Prorocentrales</taxon>
        <taxon>Prorocentraceae</taxon>
        <taxon>Prorocentrum</taxon>
    </lineage>
</organism>
<dbReference type="Proteomes" id="UP001189429">
    <property type="component" value="Unassembled WGS sequence"/>
</dbReference>
<name>A0ABN9TQB9_9DINO</name>
<gene>
    <name evidence="2" type="ORF">PCOR1329_LOCUS41275</name>
</gene>
<feature type="non-terminal residue" evidence="2">
    <location>
        <position position="1"/>
    </location>
</feature>
<protein>
    <submittedName>
        <fullName evidence="2">Uncharacterized protein</fullName>
    </submittedName>
</protein>
<feature type="compositionally biased region" description="Polar residues" evidence="1">
    <location>
        <begin position="289"/>
        <end position="306"/>
    </location>
</feature>
<evidence type="ECO:0000313" key="3">
    <source>
        <dbReference type="Proteomes" id="UP001189429"/>
    </source>
</evidence>
<sequence length="457" mass="49483">RRGPREPQQQQLRPRPAVRLLELEPRRRRRLRRRCLQLRPWPPRAHEHRRRRGRLRALAQRALAGEPRPAARLPAGDRAGGGADAELGEPAPHRDPRVPVGRATLPAAVERVRAHPPRPRLGGPPELLPPGRGPDLRAAERARERAGVLPELPLHIHGHPVHVRRHFADAPGDARWGWGRVDPRDEERRLQEQAVAASDRRGVGAARVQLQDGDFVPADPVPAALLHGPGALVGRPLQRRREPGARRPPRPRGRPERGGGRPRPRAVVRAHPGAPLSSSRAGPPARCTSLDSRTSLLPGPRSSTPRPSALPAPPQAGAAPATSWHRGRGNSGRGAVGQGHHRTAVGNSWTACRSADRWPTAIRRDTPSSRRACPSTGDMPDPTPDPLAAWPRAFRPRARRLFLQVSRAAARPGTAPSPGRGGGGPIRARARAAYTHPGARPFFDGKRGAGGPDLLAS</sequence>